<dbReference type="EMBL" id="OX459962">
    <property type="protein sequence ID" value="CAI9167293.1"/>
    <property type="molecule type" value="Genomic_DNA"/>
</dbReference>
<organism evidence="2 3">
    <name type="scientific">Rangifer tarandus platyrhynchus</name>
    <name type="common">Svalbard reindeer</name>
    <dbReference type="NCBI Taxonomy" id="3082113"/>
    <lineage>
        <taxon>Eukaryota</taxon>
        <taxon>Metazoa</taxon>
        <taxon>Chordata</taxon>
        <taxon>Craniata</taxon>
        <taxon>Vertebrata</taxon>
        <taxon>Euteleostomi</taxon>
        <taxon>Mammalia</taxon>
        <taxon>Eutheria</taxon>
        <taxon>Laurasiatheria</taxon>
        <taxon>Artiodactyla</taxon>
        <taxon>Ruminantia</taxon>
        <taxon>Pecora</taxon>
        <taxon>Cervidae</taxon>
        <taxon>Odocoileinae</taxon>
        <taxon>Rangifer</taxon>
    </lineage>
</organism>
<reference evidence="2" key="1">
    <citation type="submission" date="2023-04" db="EMBL/GenBank/DDBJ databases">
        <authorList>
            <consortium name="ELIXIR-Norway"/>
        </authorList>
    </citation>
    <scope>NUCLEOTIDE SEQUENCE [LARGE SCALE GENOMIC DNA]</scope>
</reference>
<evidence type="ECO:0000313" key="3">
    <source>
        <dbReference type="Proteomes" id="UP001176941"/>
    </source>
</evidence>
<gene>
    <name evidence="2" type="ORF">MRATA1EN1_LOCUS16255</name>
</gene>
<feature type="compositionally biased region" description="Basic and acidic residues" evidence="1">
    <location>
        <begin position="220"/>
        <end position="231"/>
    </location>
</feature>
<feature type="compositionally biased region" description="Low complexity" evidence="1">
    <location>
        <begin position="70"/>
        <end position="82"/>
    </location>
</feature>
<feature type="compositionally biased region" description="Low complexity" evidence="1">
    <location>
        <begin position="178"/>
        <end position="194"/>
    </location>
</feature>
<keyword evidence="3" id="KW-1185">Reference proteome</keyword>
<dbReference type="Proteomes" id="UP001176941">
    <property type="component" value="Chromosome 26"/>
</dbReference>
<protein>
    <submittedName>
        <fullName evidence="2">Uncharacterized protein</fullName>
    </submittedName>
</protein>
<accession>A0ABN8Z114</accession>
<evidence type="ECO:0000256" key="1">
    <source>
        <dbReference type="SAM" id="MobiDB-lite"/>
    </source>
</evidence>
<feature type="region of interest" description="Disordered" evidence="1">
    <location>
        <begin position="34"/>
        <end position="231"/>
    </location>
</feature>
<proteinExistence type="predicted"/>
<feature type="compositionally biased region" description="Basic and acidic residues" evidence="1">
    <location>
        <begin position="204"/>
        <end position="213"/>
    </location>
</feature>
<name>A0ABN8Z114_RANTA</name>
<feature type="region of interest" description="Disordered" evidence="1">
    <location>
        <begin position="252"/>
        <end position="276"/>
    </location>
</feature>
<evidence type="ECO:0000313" key="2">
    <source>
        <dbReference type="EMBL" id="CAI9167293.1"/>
    </source>
</evidence>
<sequence>MSWKNTFILKVEMEFEKLTQLGVTRIIISGDVEGDRVTLGGPARVLGTRDAGRPRGTGPKRRGRGEPGAREASPGQAAAGAPRPHRAAPPAPPRRGPHLASRAASGNPGGSRWPGDSAPRVLAPRVPSPMPGCPHLIAPEPRRPRRRRVAAPGEPLGRRPGTVEGHEKEYPRPGGGTPLQLTPLRPPLLLLRDWGLGGGGGGGETRERNEFPRRLLPAAEEQKSEFREDETSRRFASLAAEGFVLSCRKGSLRPSLPFKSPPEAVSPRAPRALLAL</sequence>